<protein>
    <submittedName>
        <fullName evidence="1">Uncharacterized protein</fullName>
    </submittedName>
</protein>
<dbReference type="Gene3D" id="2.60.120.10">
    <property type="entry name" value="Jelly Rolls"/>
    <property type="match status" value="1"/>
</dbReference>
<reference evidence="2" key="1">
    <citation type="submission" date="2016-06" db="EMBL/GenBank/DDBJ databases">
        <authorList>
            <person name="Xu Y."/>
            <person name="Nagy A."/>
            <person name="Yan X."/>
            <person name="Kim S.W."/>
            <person name="Haley B."/>
            <person name="Liu N.T."/>
            <person name="Nou X."/>
        </authorList>
    </citation>
    <scope>NUCLEOTIDE SEQUENCE [LARGE SCALE GENOMIC DNA]</scope>
    <source>
        <strain evidence="2">ATCC 49129</strain>
    </source>
</reference>
<dbReference type="CDD" id="cd06121">
    <property type="entry name" value="cupin_YML079wp"/>
    <property type="match status" value="1"/>
</dbReference>
<accession>A0A192A481</accession>
<dbReference type="AlphaFoldDB" id="A0A192A481"/>
<dbReference type="InterPro" id="IPR039935">
    <property type="entry name" value="YML079W-like"/>
</dbReference>
<dbReference type="PANTHER" id="PTHR33387">
    <property type="entry name" value="RMLC-LIKE JELLY ROLL FOLD PROTEIN"/>
    <property type="match status" value="1"/>
</dbReference>
<dbReference type="Pfam" id="PF06172">
    <property type="entry name" value="Cupin_5"/>
    <property type="match status" value="1"/>
</dbReference>
<dbReference type="GeneID" id="61528599"/>
<dbReference type="RefSeq" id="WP_064807405.1">
    <property type="nucleotide sequence ID" value="NZ_CP016023.1"/>
</dbReference>
<dbReference type="InterPro" id="IPR011051">
    <property type="entry name" value="RmlC_Cupin_sf"/>
</dbReference>
<proteinExistence type="predicted"/>
<sequence>MPIAPAALHLIRRLGLEPHPEGGFYRETYRSEERVQRGRIDGRAAERAAATAIYYLLADDAYSAWHRIQSDELWHFHTGDALDVHVLEDDGTVHTHRLGHAAEDEMAVYQAVVPAGRWFAAERVAGAHGYTLVGCTVAPGFEFSEFELADRAMGRVLLERHAAQDDVIRRLLPKLPAEPPAR</sequence>
<keyword evidence="2" id="KW-1185">Reference proteome</keyword>
<gene>
    <name evidence="1" type="ORF">A9Y76_21410</name>
</gene>
<dbReference type="EMBL" id="CP016023">
    <property type="protein sequence ID" value="ANJ75092.1"/>
    <property type="molecule type" value="Genomic_DNA"/>
</dbReference>
<name>A0A192A481_9RALS</name>
<dbReference type="Proteomes" id="UP000078572">
    <property type="component" value="Chromosome 2"/>
</dbReference>
<dbReference type="PANTHER" id="PTHR33387:SF3">
    <property type="entry name" value="DUF985 DOMAIN-CONTAINING PROTEIN"/>
    <property type="match status" value="1"/>
</dbReference>
<evidence type="ECO:0000313" key="2">
    <source>
        <dbReference type="Proteomes" id="UP000078572"/>
    </source>
</evidence>
<evidence type="ECO:0000313" key="1">
    <source>
        <dbReference type="EMBL" id="ANJ75092.1"/>
    </source>
</evidence>
<dbReference type="SUPFAM" id="SSF51182">
    <property type="entry name" value="RmlC-like cupins"/>
    <property type="match status" value="1"/>
</dbReference>
<dbReference type="InterPro" id="IPR009327">
    <property type="entry name" value="Cupin_DUF985"/>
</dbReference>
<dbReference type="InterPro" id="IPR014710">
    <property type="entry name" value="RmlC-like_jellyroll"/>
</dbReference>
<organism evidence="1 2">
    <name type="scientific">Ralstonia insidiosa</name>
    <dbReference type="NCBI Taxonomy" id="190721"/>
    <lineage>
        <taxon>Bacteria</taxon>
        <taxon>Pseudomonadati</taxon>
        <taxon>Pseudomonadota</taxon>
        <taxon>Betaproteobacteria</taxon>
        <taxon>Burkholderiales</taxon>
        <taxon>Burkholderiaceae</taxon>
        <taxon>Ralstonia</taxon>
    </lineage>
</organism>
<dbReference type="OrthoDB" id="9798288at2"/>